<accession>A0A8B8G4R7</accession>
<keyword evidence="9" id="KW-0732">Signal</keyword>
<dbReference type="PANTHER" id="PTHR43807">
    <property type="entry name" value="FI04487P"/>
    <property type="match status" value="1"/>
</dbReference>
<name>A0A8B8G4R7_9HEMI</name>
<proteinExistence type="inferred from homology"/>
<comment type="cofactor">
    <cofactor evidence="1">
        <name>pyridoxal 5'-phosphate</name>
        <dbReference type="ChEBI" id="CHEBI:597326"/>
    </cofactor>
</comment>
<dbReference type="GO" id="GO:0030170">
    <property type="term" value="F:pyridoxal phosphate binding"/>
    <property type="evidence" value="ECO:0007669"/>
    <property type="project" value="InterPro"/>
</dbReference>
<dbReference type="InterPro" id="IPR015424">
    <property type="entry name" value="PyrdxlP-dep_Trfase"/>
</dbReference>
<comment type="subunit">
    <text evidence="3">Homodimer.</text>
</comment>
<protein>
    <submittedName>
        <fullName evidence="12">Kynurenine--oxoglutarate transaminase 3-like isoform X1</fullName>
    </submittedName>
</protein>
<gene>
    <name evidence="12" type="primary">LOC112688701</name>
</gene>
<dbReference type="GO" id="GO:0016212">
    <property type="term" value="F:kynurenine-oxoglutarate transaminase activity"/>
    <property type="evidence" value="ECO:0007669"/>
    <property type="project" value="TreeGrafter"/>
</dbReference>
<dbReference type="InterPro" id="IPR004839">
    <property type="entry name" value="Aminotransferase_I/II_large"/>
</dbReference>
<dbReference type="GO" id="GO:0005739">
    <property type="term" value="C:mitochondrion"/>
    <property type="evidence" value="ECO:0007669"/>
    <property type="project" value="TreeGrafter"/>
</dbReference>
<dbReference type="InterPro" id="IPR051326">
    <property type="entry name" value="Kynurenine-oxoglutarate_AT"/>
</dbReference>
<dbReference type="FunFam" id="3.40.640.10:FF:000024">
    <property type="entry name" value="Kynurenine--oxoglutarate transaminase 3"/>
    <property type="match status" value="1"/>
</dbReference>
<sequence length="480" mass="54792">MFQSFRWCRAFISVVHRLSTIAAAGHCYARPSVRSIRTDTRSATNISSTPSSSDPQNEMDKFKLASRYKYGEYSIWIEISKLTAITKPLNLGQGFPDYEPPSRFPQFLAEVASENNLNFHQYTRGLGHVRLVNAISKLYSNLINREIDALNEVLVTVGAYEALYCAIQSNIEVGDEAIVIEPYFDCYEPMIRIAGGTPRFIPLRNTKPNAEVSHSSDWKLDPEELASLFNAKTKLIIINTPHNPLGKVFDYEELNMIADLAKKHNVLVISDEVYEWLVYEPAKHTRIASLPDMWERTITIGSAGKSFSMTGWKLGWAYGPSYLIKNLCVVHQTAIYTCATPVQEAVARAFEHEISVLNTPESYFQNLSKELKPKMLYLSNVLQESGFVPIIPDGGYFLVSKWTKFENKIDLSAETDKYKDFRFTKWLSKNVKLQSIPYSIFYSEESKVLAEDFMRLCFFKKDETLKEAEKILSTWTSKLL</sequence>
<keyword evidence="5" id="KW-0808">Transferase</keyword>
<evidence type="ECO:0000256" key="5">
    <source>
        <dbReference type="ARBA" id="ARBA00022679"/>
    </source>
</evidence>
<evidence type="ECO:0000256" key="9">
    <source>
        <dbReference type="SAM" id="SignalP"/>
    </source>
</evidence>
<dbReference type="FunFam" id="3.90.1150.10:FF:000021">
    <property type="entry name" value="Kynurenine--oxoglutarate transaminase 3"/>
    <property type="match status" value="1"/>
</dbReference>
<feature type="chain" id="PRO_5034129951" evidence="9">
    <location>
        <begin position="24"/>
        <end position="480"/>
    </location>
</feature>
<keyword evidence="4" id="KW-0032">Aminotransferase</keyword>
<keyword evidence="6" id="KW-0663">Pyridoxal phosphate</keyword>
<organism evidence="11 12">
    <name type="scientific">Sipha flava</name>
    <name type="common">yellow sugarcane aphid</name>
    <dbReference type="NCBI Taxonomy" id="143950"/>
    <lineage>
        <taxon>Eukaryota</taxon>
        <taxon>Metazoa</taxon>
        <taxon>Ecdysozoa</taxon>
        <taxon>Arthropoda</taxon>
        <taxon>Hexapoda</taxon>
        <taxon>Insecta</taxon>
        <taxon>Pterygota</taxon>
        <taxon>Neoptera</taxon>
        <taxon>Paraneoptera</taxon>
        <taxon>Hemiptera</taxon>
        <taxon>Sternorrhyncha</taxon>
        <taxon>Aphidomorpha</taxon>
        <taxon>Aphidoidea</taxon>
        <taxon>Aphididae</taxon>
        <taxon>Sipha</taxon>
    </lineage>
</organism>
<dbReference type="Gene3D" id="3.90.1150.10">
    <property type="entry name" value="Aspartate Aminotransferase, domain 1"/>
    <property type="match status" value="1"/>
</dbReference>
<evidence type="ECO:0000256" key="1">
    <source>
        <dbReference type="ARBA" id="ARBA00001933"/>
    </source>
</evidence>
<evidence type="ECO:0000256" key="7">
    <source>
        <dbReference type="ARBA" id="ARBA00024016"/>
    </source>
</evidence>
<dbReference type="Gene3D" id="3.40.640.10">
    <property type="entry name" value="Type I PLP-dependent aspartate aminotransferase-like (Major domain)"/>
    <property type="match status" value="1"/>
</dbReference>
<dbReference type="SUPFAM" id="SSF53383">
    <property type="entry name" value="PLP-dependent transferases"/>
    <property type="match status" value="1"/>
</dbReference>
<reference evidence="12" key="1">
    <citation type="submission" date="2025-08" db="UniProtKB">
        <authorList>
            <consortium name="RefSeq"/>
        </authorList>
    </citation>
    <scope>IDENTIFICATION</scope>
    <source>
        <tissue evidence="12">Whole body</tissue>
    </source>
</reference>
<evidence type="ECO:0000256" key="3">
    <source>
        <dbReference type="ARBA" id="ARBA00011738"/>
    </source>
</evidence>
<dbReference type="RefSeq" id="XP_025417813.1">
    <property type="nucleotide sequence ID" value="XM_025562028.1"/>
</dbReference>
<dbReference type="PANTHER" id="PTHR43807:SF20">
    <property type="entry name" value="FI04487P"/>
    <property type="match status" value="1"/>
</dbReference>
<dbReference type="CDD" id="cd00609">
    <property type="entry name" value="AAT_like"/>
    <property type="match status" value="1"/>
</dbReference>
<comment type="pathway">
    <text evidence="7">Amino-acid degradation; L-kynurenine degradation; kynurenate from L-kynurenine: step 1/2.</text>
</comment>
<dbReference type="Pfam" id="PF00155">
    <property type="entry name" value="Aminotran_1_2"/>
    <property type="match status" value="1"/>
</dbReference>
<comment type="similarity">
    <text evidence="2">Belongs to the class-I pyridoxal-phosphate-dependent aminotransferase family.</text>
</comment>
<dbReference type="GO" id="GO:0097053">
    <property type="term" value="P:L-kynurenine catabolic process"/>
    <property type="evidence" value="ECO:0007669"/>
    <property type="project" value="UniProtKB-UniPathway"/>
</dbReference>
<dbReference type="UniPathway" id="UPA00334">
    <property type="reaction ID" value="UER00726"/>
</dbReference>
<evidence type="ECO:0000256" key="2">
    <source>
        <dbReference type="ARBA" id="ARBA00007441"/>
    </source>
</evidence>
<evidence type="ECO:0000313" key="11">
    <source>
        <dbReference type="Proteomes" id="UP000694846"/>
    </source>
</evidence>
<feature type="region of interest" description="Disordered" evidence="8">
    <location>
        <begin position="39"/>
        <end position="58"/>
    </location>
</feature>
<dbReference type="InterPro" id="IPR015421">
    <property type="entry name" value="PyrdxlP-dep_Trfase_major"/>
</dbReference>
<evidence type="ECO:0000256" key="6">
    <source>
        <dbReference type="ARBA" id="ARBA00022898"/>
    </source>
</evidence>
<dbReference type="OrthoDB" id="2414662at2759"/>
<evidence type="ECO:0000259" key="10">
    <source>
        <dbReference type="Pfam" id="PF00155"/>
    </source>
</evidence>
<evidence type="ECO:0000313" key="12">
    <source>
        <dbReference type="RefSeq" id="XP_025417813.1"/>
    </source>
</evidence>
<feature type="compositionally biased region" description="Low complexity" evidence="8">
    <location>
        <begin position="42"/>
        <end position="53"/>
    </location>
</feature>
<evidence type="ECO:0000256" key="4">
    <source>
        <dbReference type="ARBA" id="ARBA00022576"/>
    </source>
</evidence>
<feature type="domain" description="Aminotransferase class I/classII large" evidence="10">
    <location>
        <begin position="87"/>
        <end position="468"/>
    </location>
</feature>
<keyword evidence="11" id="KW-1185">Reference proteome</keyword>
<dbReference type="AlphaFoldDB" id="A0A8B8G4R7"/>
<evidence type="ECO:0000256" key="8">
    <source>
        <dbReference type="SAM" id="MobiDB-lite"/>
    </source>
</evidence>
<dbReference type="Proteomes" id="UP000694846">
    <property type="component" value="Unplaced"/>
</dbReference>
<dbReference type="GeneID" id="112688701"/>
<dbReference type="InterPro" id="IPR015422">
    <property type="entry name" value="PyrdxlP-dep_Trfase_small"/>
</dbReference>
<feature type="signal peptide" evidence="9">
    <location>
        <begin position="1"/>
        <end position="23"/>
    </location>
</feature>